<dbReference type="STRING" id="1280954.HPO_03504"/>
<dbReference type="EMBL" id="ARYM01000003">
    <property type="protein sequence ID" value="KCZ99926.1"/>
    <property type="molecule type" value="Genomic_DNA"/>
</dbReference>
<gene>
    <name evidence="2" type="ORF">HPO_03504</name>
</gene>
<dbReference type="RefSeq" id="WP_035594531.1">
    <property type="nucleotide sequence ID" value="NZ_ARYM01000003.1"/>
</dbReference>
<evidence type="ECO:0000313" key="2">
    <source>
        <dbReference type="EMBL" id="KCZ99926.1"/>
    </source>
</evidence>
<feature type="chain" id="PRO_5001615687" description="Lipoprotein" evidence="1">
    <location>
        <begin position="20"/>
        <end position="112"/>
    </location>
</feature>
<evidence type="ECO:0008006" key="4">
    <source>
        <dbReference type="Google" id="ProtNLM"/>
    </source>
</evidence>
<accession>A0A062VHJ2</accession>
<dbReference type="PATRIC" id="fig|1280954.3.peg.715"/>
<evidence type="ECO:0000313" key="3">
    <source>
        <dbReference type="Proteomes" id="UP000027100"/>
    </source>
</evidence>
<keyword evidence="3" id="KW-1185">Reference proteome</keyword>
<reference evidence="2 3" key="1">
    <citation type="journal article" date="2014" name="Antonie Van Leeuwenhoek">
        <title>Hyphomonas beringensis sp. nov. and Hyphomonas chukchiensis sp. nov., isolated from surface seawater of the Bering Sea and Chukchi Sea.</title>
        <authorList>
            <person name="Li C."/>
            <person name="Lai Q."/>
            <person name="Li G."/>
            <person name="Dong C."/>
            <person name="Wang J."/>
            <person name="Liao Y."/>
            <person name="Shao Z."/>
        </authorList>
    </citation>
    <scope>NUCLEOTIDE SEQUENCE [LARGE SCALE GENOMIC DNA]</scope>
    <source>
        <strain evidence="2 3">PS728</strain>
    </source>
</reference>
<name>A0A062VHJ2_9PROT</name>
<sequence length="112" mass="11846">MPLPALFSALALMASPASGASAYEMEIYVRDKTSETVFLAPPEMAAAGTLPVFRICYRSAASTPAPETLSVHIGARVQLLSPGKCSFFAGDQIDLAVWKGEGTLRATVTLLR</sequence>
<protein>
    <recommendedName>
        <fullName evidence="4">Lipoprotein</fullName>
    </recommendedName>
</protein>
<dbReference type="AlphaFoldDB" id="A0A062VHJ2"/>
<organism evidence="2 3">
    <name type="scientific">Hyphomonas polymorpha PS728</name>
    <dbReference type="NCBI Taxonomy" id="1280954"/>
    <lineage>
        <taxon>Bacteria</taxon>
        <taxon>Pseudomonadati</taxon>
        <taxon>Pseudomonadota</taxon>
        <taxon>Alphaproteobacteria</taxon>
        <taxon>Hyphomonadales</taxon>
        <taxon>Hyphomonadaceae</taxon>
        <taxon>Hyphomonas</taxon>
    </lineage>
</organism>
<keyword evidence="1" id="KW-0732">Signal</keyword>
<proteinExistence type="predicted"/>
<feature type="signal peptide" evidence="1">
    <location>
        <begin position="1"/>
        <end position="19"/>
    </location>
</feature>
<evidence type="ECO:0000256" key="1">
    <source>
        <dbReference type="SAM" id="SignalP"/>
    </source>
</evidence>
<dbReference type="Proteomes" id="UP000027100">
    <property type="component" value="Unassembled WGS sequence"/>
</dbReference>
<comment type="caution">
    <text evidence="2">The sequence shown here is derived from an EMBL/GenBank/DDBJ whole genome shotgun (WGS) entry which is preliminary data.</text>
</comment>
<dbReference type="OrthoDB" id="9931527at2"/>